<dbReference type="Proteomes" id="UP000238949">
    <property type="component" value="Unassembled WGS sequence"/>
</dbReference>
<reference evidence="3" key="1">
    <citation type="journal article" date="2020" name="Int. J. Syst. Evol. Microbiol.">
        <title>Alteromonas alba sp. nov., a marine bacterium isolated from the seawater of the West Pacific Ocean.</title>
        <authorList>
            <person name="Sun C."/>
            <person name="Wu Y.-H."/>
            <person name="Xamxidin M."/>
            <person name="Cheng H."/>
            <person name="Xu X.-W."/>
        </authorList>
    </citation>
    <scope>NUCLEOTIDE SEQUENCE [LARGE SCALE GENOMIC DNA]</scope>
    <source>
        <strain evidence="3">190</strain>
    </source>
</reference>
<dbReference type="EMBL" id="PVNP01000192">
    <property type="protein sequence ID" value="PRO72168.1"/>
    <property type="molecule type" value="Genomic_DNA"/>
</dbReference>
<protein>
    <submittedName>
        <fullName evidence="2">Uncharacterized protein</fullName>
    </submittedName>
</protein>
<keyword evidence="1" id="KW-0732">Signal</keyword>
<comment type="caution">
    <text evidence="2">The sequence shown here is derived from an EMBL/GenBank/DDBJ whole genome shotgun (WGS) entry which is preliminary data.</text>
</comment>
<proteinExistence type="predicted"/>
<organism evidence="2 3">
    <name type="scientific">Alteromonas alba</name>
    <dbReference type="NCBI Taxonomy" id="2079529"/>
    <lineage>
        <taxon>Bacteria</taxon>
        <taxon>Pseudomonadati</taxon>
        <taxon>Pseudomonadota</taxon>
        <taxon>Gammaproteobacteria</taxon>
        <taxon>Alteromonadales</taxon>
        <taxon>Alteromonadaceae</taxon>
        <taxon>Alteromonas/Salinimonas group</taxon>
        <taxon>Alteromonas</taxon>
    </lineage>
</organism>
<name>A0A2S9V6V6_9ALTE</name>
<feature type="signal peptide" evidence="1">
    <location>
        <begin position="1"/>
        <end position="22"/>
    </location>
</feature>
<evidence type="ECO:0000256" key="1">
    <source>
        <dbReference type="SAM" id="SignalP"/>
    </source>
</evidence>
<feature type="chain" id="PRO_5015487233" evidence="1">
    <location>
        <begin position="23"/>
        <end position="148"/>
    </location>
</feature>
<evidence type="ECO:0000313" key="3">
    <source>
        <dbReference type="Proteomes" id="UP000238949"/>
    </source>
</evidence>
<dbReference type="AlphaFoldDB" id="A0A2S9V6V6"/>
<dbReference type="OrthoDB" id="6332824at2"/>
<keyword evidence="3" id="KW-1185">Reference proteome</keyword>
<gene>
    <name evidence="2" type="ORF">C6Y40_18505</name>
</gene>
<evidence type="ECO:0000313" key="2">
    <source>
        <dbReference type="EMBL" id="PRO72168.1"/>
    </source>
</evidence>
<accession>A0A2S9V6V6</accession>
<dbReference type="RefSeq" id="WP_105935881.1">
    <property type="nucleotide sequence ID" value="NZ_PVNP01000192.1"/>
</dbReference>
<sequence length="148" mass="16490">MRHYLTLGLSMFLLTFNHTASAQSRLAPQNMMALCQGLGQATATVAQGREQGVPDDKNEGVQVLKRISQHSGNDFVSHIGQFLNQTQDLPYLWQGMLYTHACWHSYQDNPAQVSLMSSLLPFRCDMDNPAMDCIDETFLTLPGEAAQI</sequence>